<evidence type="ECO:0000313" key="9">
    <source>
        <dbReference type="EMBL" id="SMX38148.1"/>
    </source>
</evidence>
<dbReference type="PANTHER" id="PTHR10629">
    <property type="entry name" value="CYTOSINE-SPECIFIC METHYLTRANSFERASE"/>
    <property type="match status" value="1"/>
</dbReference>
<evidence type="ECO:0000256" key="3">
    <source>
        <dbReference type="ARBA" id="ARBA00022691"/>
    </source>
</evidence>
<accession>A0A238K5H1</accession>
<organism evidence="9 10">
    <name type="scientific">Octadecabacter ascidiaceicola</name>
    <dbReference type="NCBI Taxonomy" id="1655543"/>
    <lineage>
        <taxon>Bacteria</taxon>
        <taxon>Pseudomonadati</taxon>
        <taxon>Pseudomonadota</taxon>
        <taxon>Alphaproteobacteria</taxon>
        <taxon>Rhodobacterales</taxon>
        <taxon>Roseobacteraceae</taxon>
        <taxon>Octadecabacter</taxon>
    </lineage>
</organism>
<keyword evidence="2 6" id="KW-0808">Transferase</keyword>
<dbReference type="PROSITE" id="PS00094">
    <property type="entry name" value="C5_MTASE_1"/>
    <property type="match status" value="1"/>
</dbReference>
<dbReference type="Gene3D" id="3.90.120.10">
    <property type="entry name" value="DNA Methylase, subunit A, domain 2"/>
    <property type="match status" value="1"/>
</dbReference>
<dbReference type="Proteomes" id="UP000203464">
    <property type="component" value="Unassembled WGS sequence"/>
</dbReference>
<evidence type="ECO:0000256" key="5">
    <source>
        <dbReference type="ARBA" id="ARBA00047422"/>
    </source>
</evidence>
<evidence type="ECO:0000256" key="6">
    <source>
        <dbReference type="PROSITE-ProRule" id="PRU01016"/>
    </source>
</evidence>
<protein>
    <recommendedName>
        <fullName evidence="8">Cytosine-specific methyltransferase</fullName>
        <ecNumber evidence="8">2.1.1.37</ecNumber>
    </recommendedName>
</protein>
<dbReference type="NCBIfam" id="TIGR00675">
    <property type="entry name" value="dcm"/>
    <property type="match status" value="1"/>
</dbReference>
<dbReference type="GO" id="GO:0032259">
    <property type="term" value="P:methylation"/>
    <property type="evidence" value="ECO:0007669"/>
    <property type="project" value="UniProtKB-KW"/>
</dbReference>
<dbReference type="EMBL" id="FXYD01000002">
    <property type="protein sequence ID" value="SMX38148.1"/>
    <property type="molecule type" value="Genomic_DNA"/>
</dbReference>
<proteinExistence type="inferred from homology"/>
<dbReference type="InterPro" id="IPR050390">
    <property type="entry name" value="C5-Methyltransferase"/>
</dbReference>
<keyword evidence="1 6" id="KW-0489">Methyltransferase</keyword>
<dbReference type="AlphaFoldDB" id="A0A238K5H1"/>
<reference evidence="10" key="1">
    <citation type="submission" date="2017-05" db="EMBL/GenBank/DDBJ databases">
        <authorList>
            <person name="Rodrigo-Torres L."/>
            <person name="Arahal R. D."/>
            <person name="Lucena T."/>
        </authorList>
    </citation>
    <scope>NUCLEOTIDE SEQUENCE [LARGE SCALE GENOMIC DNA]</scope>
    <source>
        <strain evidence="10">CECT 8868</strain>
    </source>
</reference>
<feature type="active site" evidence="6">
    <location>
        <position position="104"/>
    </location>
</feature>
<dbReference type="InterPro" id="IPR001525">
    <property type="entry name" value="C5_MeTfrase"/>
</dbReference>
<dbReference type="InterPro" id="IPR029063">
    <property type="entry name" value="SAM-dependent_MTases_sf"/>
</dbReference>
<keyword evidence="4" id="KW-0680">Restriction system</keyword>
<dbReference type="PANTHER" id="PTHR10629:SF52">
    <property type="entry name" value="DNA (CYTOSINE-5)-METHYLTRANSFERASE 1"/>
    <property type="match status" value="1"/>
</dbReference>
<comment type="similarity">
    <text evidence="6 7">Belongs to the class I-like SAM-binding methyltransferase superfamily. C5-methyltransferase family.</text>
</comment>
<dbReference type="Pfam" id="PF00145">
    <property type="entry name" value="DNA_methylase"/>
    <property type="match status" value="1"/>
</dbReference>
<dbReference type="Gene3D" id="3.40.50.150">
    <property type="entry name" value="Vaccinia Virus protein VP39"/>
    <property type="match status" value="1"/>
</dbReference>
<gene>
    <name evidence="9" type="primary">bspRIM</name>
    <name evidence="9" type="ORF">OCA8868_01705</name>
</gene>
<evidence type="ECO:0000256" key="8">
    <source>
        <dbReference type="RuleBase" id="RU000417"/>
    </source>
</evidence>
<dbReference type="InterPro" id="IPR018117">
    <property type="entry name" value="C5_DNA_meth_AS"/>
</dbReference>
<sequence>MREMNGHPTFIDLFAGCGGLSLGLEQAGFFPLFVNELNSDALETYLINREEEYPHLRERFKSQDIKKVVADESFFGNLFGDLKNQFDRDFSNGEVDLVAGGPPCQGFSGIGLRRSYSVDKTQLPSNHLYQDMAYFVHQVRPKMFVFENVEGLLRARWTKDGTKGEIFKDVLKTFQKLVEYEVRYKLIHAKDYGVPQNRPRVLLVGVRKDICAPTSDKVDAVESGFLPRIVGGYPHLENVLSDLVDPDFEYGGKTNTYINSSKSDWQKTMRTTLAGKKLKKGDPLTEQEYSKHAAHVRARFEAMIENGGTIPESMRTKKFAQRLLPRHWGNMGPSITACSLPDDFVHYAQPRTLTVREWARLQTFPDWYQFAGKRTTGGIRRAGNPRENNFEREVPKYTQIGNAVPVRLAQELGKHFCEGILGVS</sequence>
<dbReference type="GO" id="GO:0009307">
    <property type="term" value="P:DNA restriction-modification system"/>
    <property type="evidence" value="ECO:0007669"/>
    <property type="project" value="UniProtKB-KW"/>
</dbReference>
<keyword evidence="3 6" id="KW-0949">S-adenosyl-L-methionine</keyword>
<comment type="catalytic activity">
    <reaction evidence="5 8">
        <text>a 2'-deoxycytidine in DNA + S-adenosyl-L-methionine = a 5-methyl-2'-deoxycytidine in DNA + S-adenosyl-L-homocysteine + H(+)</text>
        <dbReference type="Rhea" id="RHEA:13681"/>
        <dbReference type="Rhea" id="RHEA-COMP:11369"/>
        <dbReference type="Rhea" id="RHEA-COMP:11370"/>
        <dbReference type="ChEBI" id="CHEBI:15378"/>
        <dbReference type="ChEBI" id="CHEBI:57856"/>
        <dbReference type="ChEBI" id="CHEBI:59789"/>
        <dbReference type="ChEBI" id="CHEBI:85452"/>
        <dbReference type="ChEBI" id="CHEBI:85454"/>
        <dbReference type="EC" id="2.1.1.37"/>
    </reaction>
</comment>
<keyword evidence="10" id="KW-1185">Reference proteome</keyword>
<dbReference type="PRINTS" id="PR00105">
    <property type="entry name" value="C5METTRFRASE"/>
</dbReference>
<dbReference type="GO" id="GO:0003677">
    <property type="term" value="F:DNA binding"/>
    <property type="evidence" value="ECO:0007669"/>
    <property type="project" value="TreeGrafter"/>
</dbReference>
<name>A0A238K5H1_9RHOB</name>
<dbReference type="GO" id="GO:0003886">
    <property type="term" value="F:DNA (cytosine-5-)-methyltransferase activity"/>
    <property type="evidence" value="ECO:0007669"/>
    <property type="project" value="UniProtKB-EC"/>
</dbReference>
<dbReference type="GO" id="GO:0044027">
    <property type="term" value="P:negative regulation of gene expression via chromosomal CpG island methylation"/>
    <property type="evidence" value="ECO:0007669"/>
    <property type="project" value="TreeGrafter"/>
</dbReference>
<dbReference type="PROSITE" id="PS51679">
    <property type="entry name" value="SAM_MT_C5"/>
    <property type="match status" value="1"/>
</dbReference>
<evidence type="ECO:0000256" key="7">
    <source>
        <dbReference type="RuleBase" id="RU000416"/>
    </source>
</evidence>
<evidence type="ECO:0000313" key="10">
    <source>
        <dbReference type="Proteomes" id="UP000203464"/>
    </source>
</evidence>
<dbReference type="EC" id="2.1.1.37" evidence="8"/>
<evidence type="ECO:0000256" key="4">
    <source>
        <dbReference type="ARBA" id="ARBA00022747"/>
    </source>
</evidence>
<evidence type="ECO:0000256" key="2">
    <source>
        <dbReference type="ARBA" id="ARBA00022679"/>
    </source>
</evidence>
<evidence type="ECO:0000256" key="1">
    <source>
        <dbReference type="ARBA" id="ARBA00022603"/>
    </source>
</evidence>
<dbReference type="SUPFAM" id="SSF53335">
    <property type="entry name" value="S-adenosyl-L-methionine-dependent methyltransferases"/>
    <property type="match status" value="1"/>
</dbReference>